<evidence type="ECO:0000256" key="1">
    <source>
        <dbReference type="SAM" id="SignalP"/>
    </source>
</evidence>
<accession>A0ABP1QML4</accession>
<reference evidence="2 3" key="1">
    <citation type="submission" date="2024-08" db="EMBL/GenBank/DDBJ databases">
        <authorList>
            <person name="Cucini C."/>
            <person name="Frati F."/>
        </authorList>
    </citation>
    <scope>NUCLEOTIDE SEQUENCE [LARGE SCALE GENOMIC DNA]</scope>
</reference>
<gene>
    <name evidence="2" type="ORF">ODALV1_LOCUS13162</name>
</gene>
<evidence type="ECO:0000313" key="3">
    <source>
        <dbReference type="Proteomes" id="UP001642540"/>
    </source>
</evidence>
<dbReference type="SUPFAM" id="SSF53474">
    <property type="entry name" value="alpha/beta-Hydrolases"/>
    <property type="match status" value="1"/>
</dbReference>
<evidence type="ECO:0000313" key="2">
    <source>
        <dbReference type="EMBL" id="CAL8108995.1"/>
    </source>
</evidence>
<proteinExistence type="predicted"/>
<keyword evidence="3" id="KW-1185">Reference proteome</keyword>
<dbReference type="Proteomes" id="UP001642540">
    <property type="component" value="Unassembled WGS sequence"/>
</dbReference>
<feature type="chain" id="PRO_5045787895" evidence="1">
    <location>
        <begin position="28"/>
        <end position="376"/>
    </location>
</feature>
<name>A0ABP1QML4_9HEXA</name>
<keyword evidence="1" id="KW-0732">Signal</keyword>
<protein>
    <submittedName>
        <fullName evidence="2">Uncharacterized protein</fullName>
    </submittedName>
</protein>
<sequence>MKLQLDRFIFLVVFLLTISSLLTLAEGGKRMRQISLRSHRISVSGHSSGAVAATQFYLSHSHLIDGIAVFSTMQYHCAVGGSFVKLVPCLRGRRNVSESVDKAREYDRDGFIDPLENLKSRRHYLHHGSRDVIIHFDNGVHAYEFFKQFSDNVRFHQSDSNHAVPTKHCGIHCMYGTVGSGCSKCDFSAVFDGLNYIYNGTLKEPTVTTCRAAQPNDGIKFVDQSEFLFPFDNKVSMHSEAVLYTPRQCRANSSLCTLHVAYHGCRHSIQNDGMEYIKCSGYIEMADANDMIVLFPQVKHSRVDTITYFNCWDLHGYTGPLYATKLGSQNQVVYNMIRRIMNGYNNEDNIRHWKPLAVVNEIDDEDDHHKKVVVVN</sequence>
<comment type="caution">
    <text evidence="2">The sequence shown here is derived from an EMBL/GenBank/DDBJ whole genome shotgun (WGS) entry which is preliminary data.</text>
</comment>
<organism evidence="2 3">
    <name type="scientific">Orchesella dallaii</name>
    <dbReference type="NCBI Taxonomy" id="48710"/>
    <lineage>
        <taxon>Eukaryota</taxon>
        <taxon>Metazoa</taxon>
        <taxon>Ecdysozoa</taxon>
        <taxon>Arthropoda</taxon>
        <taxon>Hexapoda</taxon>
        <taxon>Collembola</taxon>
        <taxon>Entomobryomorpha</taxon>
        <taxon>Entomobryoidea</taxon>
        <taxon>Orchesellidae</taxon>
        <taxon>Orchesellinae</taxon>
        <taxon>Orchesella</taxon>
    </lineage>
</organism>
<dbReference type="Gene3D" id="3.40.50.1820">
    <property type="entry name" value="alpha/beta hydrolase"/>
    <property type="match status" value="1"/>
</dbReference>
<dbReference type="InterPro" id="IPR029058">
    <property type="entry name" value="AB_hydrolase_fold"/>
</dbReference>
<feature type="signal peptide" evidence="1">
    <location>
        <begin position="1"/>
        <end position="27"/>
    </location>
</feature>
<dbReference type="EMBL" id="CAXLJM020000040">
    <property type="protein sequence ID" value="CAL8108995.1"/>
    <property type="molecule type" value="Genomic_DNA"/>
</dbReference>